<dbReference type="AlphaFoldDB" id="A0A0C2D355"/>
<keyword evidence="5" id="KW-1185">Reference proteome</keyword>
<evidence type="ECO:0000313" key="5">
    <source>
        <dbReference type="Proteomes" id="UP000054047"/>
    </source>
</evidence>
<comment type="similarity">
    <text evidence="1 2">Belongs to the serpin family.</text>
</comment>
<sequence>MFLAAETDFGLKMLQQAPANEPVVVSPLSVIFAMSMIQAGAKGTTKSQINDVISKGASDEDTADHYSKLSQQILTATEGVQTRIANAFFLNKGYDIEKDFEGTITKKFSAKVESHDFSNADETAKIIDDFVSNVTEGKIKDIVNADSVRDAASLIVNAIYFNAEWEYKFYNEGNTKQMFYSAEGNGRELDFMNDMEEHRLYAEDDDSQVLSLQYKDTSYAFNIFLPKKRFGLGELVEKLDGEKIQHLLSKLEIVYISLTIPKMKIETDFKLKEALMEMGVTDMFSDSADLSGITSSSALKISKAAHKAIIEVDEEGTVAAAATMFKAVPMMLVMEQPKKFVADHPFLFILTKDRNPLFMGRFV</sequence>
<gene>
    <name evidence="4" type="ORF">ANCDUO_13349</name>
</gene>
<dbReference type="InterPro" id="IPR036186">
    <property type="entry name" value="Serpin_sf"/>
</dbReference>
<dbReference type="Proteomes" id="UP000054047">
    <property type="component" value="Unassembled WGS sequence"/>
</dbReference>
<dbReference type="SMART" id="SM00093">
    <property type="entry name" value="SERPIN"/>
    <property type="match status" value="1"/>
</dbReference>
<dbReference type="GO" id="GO:0004867">
    <property type="term" value="F:serine-type endopeptidase inhibitor activity"/>
    <property type="evidence" value="ECO:0007669"/>
    <property type="project" value="InterPro"/>
</dbReference>
<dbReference type="InterPro" id="IPR023796">
    <property type="entry name" value="Serpin_dom"/>
</dbReference>
<dbReference type="Pfam" id="PF00079">
    <property type="entry name" value="Serpin"/>
    <property type="match status" value="1"/>
</dbReference>
<dbReference type="Gene3D" id="3.30.497.10">
    <property type="entry name" value="Antithrombin, subunit I, domain 2"/>
    <property type="match status" value="1"/>
</dbReference>
<dbReference type="PROSITE" id="PS00284">
    <property type="entry name" value="SERPIN"/>
    <property type="match status" value="1"/>
</dbReference>
<dbReference type="Gene3D" id="2.30.39.10">
    <property type="entry name" value="Alpha-1-antitrypsin, domain 1"/>
    <property type="match status" value="1"/>
</dbReference>
<dbReference type="EMBL" id="KN735704">
    <property type="protein sequence ID" value="KIH56472.1"/>
    <property type="molecule type" value="Genomic_DNA"/>
</dbReference>
<evidence type="ECO:0000259" key="3">
    <source>
        <dbReference type="SMART" id="SM00093"/>
    </source>
</evidence>
<reference evidence="4 5" key="1">
    <citation type="submission" date="2013-12" db="EMBL/GenBank/DDBJ databases">
        <title>Draft genome of the parsitic nematode Ancylostoma duodenale.</title>
        <authorList>
            <person name="Mitreva M."/>
        </authorList>
    </citation>
    <scope>NUCLEOTIDE SEQUENCE [LARGE SCALE GENOMIC DNA]</scope>
    <source>
        <strain evidence="4 5">Zhejiang</strain>
    </source>
</reference>
<dbReference type="GO" id="GO:0005615">
    <property type="term" value="C:extracellular space"/>
    <property type="evidence" value="ECO:0007669"/>
    <property type="project" value="InterPro"/>
</dbReference>
<dbReference type="PANTHER" id="PTHR11461">
    <property type="entry name" value="SERINE PROTEASE INHIBITOR, SERPIN"/>
    <property type="match status" value="1"/>
</dbReference>
<evidence type="ECO:0000256" key="1">
    <source>
        <dbReference type="ARBA" id="ARBA00009500"/>
    </source>
</evidence>
<accession>A0A0C2D355</accession>
<dbReference type="SUPFAM" id="SSF56574">
    <property type="entry name" value="Serpins"/>
    <property type="match status" value="1"/>
</dbReference>
<dbReference type="PANTHER" id="PTHR11461:SF211">
    <property type="entry name" value="GH10112P-RELATED"/>
    <property type="match status" value="1"/>
</dbReference>
<proteinExistence type="inferred from homology"/>
<dbReference type="OrthoDB" id="9518664at2759"/>
<feature type="domain" description="Serpin" evidence="3">
    <location>
        <begin position="7"/>
        <end position="363"/>
    </location>
</feature>
<organism evidence="4 5">
    <name type="scientific">Ancylostoma duodenale</name>
    <dbReference type="NCBI Taxonomy" id="51022"/>
    <lineage>
        <taxon>Eukaryota</taxon>
        <taxon>Metazoa</taxon>
        <taxon>Ecdysozoa</taxon>
        <taxon>Nematoda</taxon>
        <taxon>Chromadorea</taxon>
        <taxon>Rhabditida</taxon>
        <taxon>Rhabditina</taxon>
        <taxon>Rhabditomorpha</taxon>
        <taxon>Strongyloidea</taxon>
        <taxon>Ancylostomatidae</taxon>
        <taxon>Ancylostomatinae</taxon>
        <taxon>Ancylostoma</taxon>
    </lineage>
</organism>
<dbReference type="InterPro" id="IPR023795">
    <property type="entry name" value="Serpin_CS"/>
</dbReference>
<evidence type="ECO:0000313" key="4">
    <source>
        <dbReference type="EMBL" id="KIH56472.1"/>
    </source>
</evidence>
<dbReference type="CDD" id="cd19581">
    <property type="entry name" value="serpinL_nematode"/>
    <property type="match status" value="1"/>
</dbReference>
<evidence type="ECO:0000256" key="2">
    <source>
        <dbReference type="RuleBase" id="RU000411"/>
    </source>
</evidence>
<dbReference type="InterPro" id="IPR000215">
    <property type="entry name" value="Serpin_fam"/>
</dbReference>
<protein>
    <submittedName>
        <fullName evidence="4">Serine proteinase inhibitor</fullName>
    </submittedName>
</protein>
<dbReference type="InterPro" id="IPR042178">
    <property type="entry name" value="Serpin_sf_1"/>
</dbReference>
<dbReference type="InterPro" id="IPR042185">
    <property type="entry name" value="Serpin_sf_2"/>
</dbReference>
<name>A0A0C2D355_9BILA</name>